<protein>
    <recommendedName>
        <fullName evidence="3">Ketopantoate reductase C-terminal domain-containing protein</fullName>
    </recommendedName>
</protein>
<keyword evidence="1" id="KW-0521">NADP</keyword>
<dbReference type="InterPro" id="IPR013328">
    <property type="entry name" value="6PGD_dom2"/>
</dbReference>
<accession>A0A8A3NZD7</accession>
<keyword evidence="5" id="KW-1185">Reference proteome</keyword>
<dbReference type="EMBL" id="CP063406">
    <property type="protein sequence ID" value="QSZ30903.1"/>
    <property type="molecule type" value="Genomic_DNA"/>
</dbReference>
<name>A0A8A3NZD7_9HELO</name>
<sequence>MLPSYKPLWRLGALSRGQKLCMTSIGHVRQPGKLLYQRFQQQSRENSTAKRGKRIYVTGEPHLQAILANSLAQSGNSRQNPVTLLVPSNKYIDHDVDLDGKLCIFHDLIATTVDGNIDMELLPFPMESSPSEQIYPPAENLRFNCLPLDDDPPLPLGSEPVLGREKEAVPLPISNIQVYDLASFLVLNKNWCGPVMGDDIVDDECVAEIQALPQESNPYAATVTHSEPIDTKTIDYLIYGQRPANLVGFFSNIKHRLSPSSVVMVIGDHPGLVDQLCDRVFPKVSSRPSFVECTNGSLVVKPFIVEPEDSLRPVSLRRAQLSVGPLVNDGQTPAQIKKREAKIEYLVERILKAPRLGAVKISRAWWPEMERYRLRRLVARSVTYPLTVAYNCMLGEIFSTEERVQEARLLFEEACAVVQAIDPTMTSEILLATLLWRVVTSPTSHPLMWKCVDSDYHTNNDIDNDWIRNYGRGMTPTHDKYAKIVKEMASQSARDIAAHREELEARLLIAEDLATERLQSPDQGREFIEYFLKAMREGLFEKRRRLKPGVVTQYDDE</sequence>
<evidence type="ECO:0000313" key="5">
    <source>
        <dbReference type="Proteomes" id="UP000672032"/>
    </source>
</evidence>
<evidence type="ECO:0000259" key="3">
    <source>
        <dbReference type="Pfam" id="PF08546"/>
    </source>
</evidence>
<dbReference type="PANTHER" id="PTHR43765:SF2">
    <property type="entry name" value="2-DEHYDROPANTOATE 2-REDUCTASE"/>
    <property type="match status" value="1"/>
</dbReference>
<dbReference type="GO" id="GO:0008677">
    <property type="term" value="F:2-dehydropantoate 2-reductase activity"/>
    <property type="evidence" value="ECO:0007669"/>
    <property type="project" value="TreeGrafter"/>
</dbReference>
<dbReference type="InterPro" id="IPR050838">
    <property type="entry name" value="Ketopantoate_reductase"/>
</dbReference>
<reference evidence="4" key="1">
    <citation type="submission" date="2020-10" db="EMBL/GenBank/DDBJ databases">
        <title>Genome Sequence of Monilinia vaccinii-corymbosi Sheds Light on Mummy Berry Disease Infection of Blueberry and Mating Type.</title>
        <authorList>
            <person name="Yow A.G."/>
            <person name="Zhang Y."/>
            <person name="Bansal K."/>
            <person name="Eacker S.M."/>
            <person name="Sullivan S."/>
            <person name="Liachko I."/>
            <person name="Cubeta M.A."/>
            <person name="Rollins J.A."/>
            <person name="Ashrafi H."/>
        </authorList>
    </citation>
    <scope>NUCLEOTIDE SEQUENCE</scope>
    <source>
        <strain evidence="4">RL-1</strain>
    </source>
</reference>
<dbReference type="GO" id="GO:0005739">
    <property type="term" value="C:mitochondrion"/>
    <property type="evidence" value="ECO:0007669"/>
    <property type="project" value="TreeGrafter"/>
</dbReference>
<dbReference type="PANTHER" id="PTHR43765">
    <property type="entry name" value="2-DEHYDROPANTOATE 2-REDUCTASE-RELATED"/>
    <property type="match status" value="1"/>
</dbReference>
<evidence type="ECO:0000256" key="1">
    <source>
        <dbReference type="ARBA" id="ARBA00022857"/>
    </source>
</evidence>
<dbReference type="OrthoDB" id="73846at2759"/>
<proteinExistence type="predicted"/>
<keyword evidence="2" id="KW-0560">Oxidoreductase</keyword>
<dbReference type="Proteomes" id="UP000672032">
    <property type="component" value="Chromosome 2"/>
</dbReference>
<evidence type="ECO:0000313" key="4">
    <source>
        <dbReference type="EMBL" id="QSZ30903.1"/>
    </source>
</evidence>
<organism evidence="4 5">
    <name type="scientific">Monilinia vaccinii-corymbosi</name>
    <dbReference type="NCBI Taxonomy" id="61207"/>
    <lineage>
        <taxon>Eukaryota</taxon>
        <taxon>Fungi</taxon>
        <taxon>Dikarya</taxon>
        <taxon>Ascomycota</taxon>
        <taxon>Pezizomycotina</taxon>
        <taxon>Leotiomycetes</taxon>
        <taxon>Helotiales</taxon>
        <taxon>Sclerotiniaceae</taxon>
        <taxon>Monilinia</taxon>
    </lineage>
</organism>
<dbReference type="InterPro" id="IPR013752">
    <property type="entry name" value="KPA_reductase"/>
</dbReference>
<dbReference type="InterPro" id="IPR008927">
    <property type="entry name" value="6-PGluconate_DH-like_C_sf"/>
</dbReference>
<evidence type="ECO:0000256" key="2">
    <source>
        <dbReference type="ARBA" id="ARBA00023002"/>
    </source>
</evidence>
<dbReference type="AlphaFoldDB" id="A0A8A3NZD7"/>
<feature type="domain" description="Ketopantoate reductase C-terminal" evidence="3">
    <location>
        <begin position="369"/>
        <end position="471"/>
    </location>
</feature>
<gene>
    <name evidence="4" type="ORF">DSL72_000461</name>
</gene>
<dbReference type="SUPFAM" id="SSF48179">
    <property type="entry name" value="6-phosphogluconate dehydrogenase C-terminal domain-like"/>
    <property type="match status" value="1"/>
</dbReference>
<dbReference type="GO" id="GO:0050661">
    <property type="term" value="F:NADP binding"/>
    <property type="evidence" value="ECO:0007669"/>
    <property type="project" value="TreeGrafter"/>
</dbReference>
<dbReference type="Gene3D" id="1.10.1040.10">
    <property type="entry name" value="N-(1-d-carboxylethyl)-l-norvaline Dehydrogenase, domain 2"/>
    <property type="match status" value="1"/>
</dbReference>
<dbReference type="Pfam" id="PF08546">
    <property type="entry name" value="ApbA_C"/>
    <property type="match status" value="1"/>
</dbReference>